<evidence type="ECO:0000256" key="2">
    <source>
        <dbReference type="SAM" id="Phobius"/>
    </source>
</evidence>
<dbReference type="Proteomes" id="UP001497525">
    <property type="component" value="Unassembled WGS sequence"/>
</dbReference>
<feature type="compositionally biased region" description="Low complexity" evidence="1">
    <location>
        <begin position="163"/>
        <end position="175"/>
    </location>
</feature>
<sequence>MDQFQVLIVIAVFTTCNAVEQCRLNVTGNQTVWTVCPDYCCLNRTDQSQYCCATCHNCSTEVERVSYNAVVTGLVLIAMALLIILFGVAVGTLCDTGKDSTQSCSDFMRGRRVGVLNTANQPTSRETGQTVYVIPVVWIPPSVRVKLPKYDELELDPTPPPSFEELLSSQSLPSSGQENVPDASGNTQPDNTVISTMESPPPAYEPVTLDGSVSQV</sequence>
<reference evidence="4" key="1">
    <citation type="submission" date="2024-06" db="EMBL/GenBank/DDBJ databases">
        <authorList>
            <person name="Liu X."/>
            <person name="Lenzi L."/>
            <person name="Haldenby T S."/>
            <person name="Uol C."/>
        </authorList>
    </citation>
    <scope>NUCLEOTIDE SEQUENCE</scope>
</reference>
<evidence type="ECO:0000256" key="3">
    <source>
        <dbReference type="SAM" id="SignalP"/>
    </source>
</evidence>
<feature type="compositionally biased region" description="Polar residues" evidence="1">
    <location>
        <begin position="184"/>
        <end position="198"/>
    </location>
</feature>
<name>A0AAV2TWN4_CALDB</name>
<evidence type="ECO:0000313" key="4">
    <source>
        <dbReference type="EMBL" id="CAL5141809.1"/>
    </source>
</evidence>
<keyword evidence="2" id="KW-1133">Transmembrane helix</keyword>
<feature type="region of interest" description="Disordered" evidence="1">
    <location>
        <begin position="156"/>
        <end position="216"/>
    </location>
</feature>
<keyword evidence="2" id="KW-0812">Transmembrane</keyword>
<accession>A0AAV2TWN4</accession>
<evidence type="ECO:0000256" key="1">
    <source>
        <dbReference type="SAM" id="MobiDB-lite"/>
    </source>
</evidence>
<proteinExistence type="predicted"/>
<feature type="chain" id="PRO_5043405124" evidence="3">
    <location>
        <begin position="19"/>
        <end position="216"/>
    </location>
</feature>
<organism evidence="4 5">
    <name type="scientific">Calicophoron daubneyi</name>
    <name type="common">Rumen fluke</name>
    <name type="synonym">Paramphistomum daubneyi</name>
    <dbReference type="NCBI Taxonomy" id="300641"/>
    <lineage>
        <taxon>Eukaryota</taxon>
        <taxon>Metazoa</taxon>
        <taxon>Spiralia</taxon>
        <taxon>Lophotrochozoa</taxon>
        <taxon>Platyhelminthes</taxon>
        <taxon>Trematoda</taxon>
        <taxon>Digenea</taxon>
        <taxon>Plagiorchiida</taxon>
        <taxon>Pronocephalata</taxon>
        <taxon>Paramphistomoidea</taxon>
        <taxon>Paramphistomidae</taxon>
        <taxon>Calicophoron</taxon>
    </lineage>
</organism>
<feature type="transmembrane region" description="Helical" evidence="2">
    <location>
        <begin position="69"/>
        <end position="93"/>
    </location>
</feature>
<comment type="caution">
    <text evidence="4">The sequence shown here is derived from an EMBL/GenBank/DDBJ whole genome shotgun (WGS) entry which is preliminary data.</text>
</comment>
<dbReference type="AlphaFoldDB" id="A0AAV2TWN4"/>
<feature type="signal peptide" evidence="3">
    <location>
        <begin position="1"/>
        <end position="18"/>
    </location>
</feature>
<evidence type="ECO:0000313" key="5">
    <source>
        <dbReference type="Proteomes" id="UP001497525"/>
    </source>
</evidence>
<protein>
    <submittedName>
        <fullName evidence="4">Uncharacterized protein</fullName>
    </submittedName>
</protein>
<keyword evidence="2" id="KW-0472">Membrane</keyword>
<dbReference type="EMBL" id="CAXLJL010000933">
    <property type="protein sequence ID" value="CAL5141809.1"/>
    <property type="molecule type" value="Genomic_DNA"/>
</dbReference>
<gene>
    <name evidence="4" type="ORF">CDAUBV1_LOCUS17121</name>
</gene>
<keyword evidence="3" id="KW-0732">Signal</keyword>